<reference evidence="1" key="2">
    <citation type="submission" date="2023-06" db="EMBL/GenBank/DDBJ databases">
        <authorList>
            <person name="Ma L."/>
            <person name="Liu K.-W."/>
            <person name="Li Z."/>
            <person name="Hsiao Y.-Y."/>
            <person name="Qi Y."/>
            <person name="Fu T."/>
            <person name="Tang G."/>
            <person name="Zhang D."/>
            <person name="Sun W.-H."/>
            <person name="Liu D.-K."/>
            <person name="Li Y."/>
            <person name="Chen G.-Z."/>
            <person name="Liu X.-D."/>
            <person name="Liao X.-Y."/>
            <person name="Jiang Y.-T."/>
            <person name="Yu X."/>
            <person name="Hao Y."/>
            <person name="Huang J."/>
            <person name="Zhao X.-W."/>
            <person name="Ke S."/>
            <person name="Chen Y.-Y."/>
            <person name="Wu W.-L."/>
            <person name="Hsu J.-L."/>
            <person name="Lin Y.-F."/>
            <person name="Huang M.-D."/>
            <person name="Li C.-Y."/>
            <person name="Huang L."/>
            <person name="Wang Z.-W."/>
            <person name="Zhao X."/>
            <person name="Zhong W.-Y."/>
            <person name="Peng D.-H."/>
            <person name="Ahmad S."/>
            <person name="Lan S."/>
            <person name="Zhang J.-S."/>
            <person name="Tsai W.-C."/>
            <person name="Van De Peer Y."/>
            <person name="Liu Z.-J."/>
        </authorList>
    </citation>
    <scope>NUCLEOTIDE SEQUENCE</scope>
    <source>
        <strain evidence="1">CP</strain>
        <tissue evidence="1">Leaves</tissue>
    </source>
</reference>
<dbReference type="SUPFAM" id="SSF54928">
    <property type="entry name" value="RNA-binding domain, RBD"/>
    <property type="match status" value="1"/>
</dbReference>
<dbReference type="Gene3D" id="3.30.70.330">
    <property type="match status" value="1"/>
</dbReference>
<dbReference type="AlphaFoldDB" id="A0AAV9DG18"/>
<evidence type="ECO:0000313" key="2">
    <source>
        <dbReference type="Proteomes" id="UP001180020"/>
    </source>
</evidence>
<dbReference type="GO" id="GO:0003676">
    <property type="term" value="F:nucleic acid binding"/>
    <property type="evidence" value="ECO:0007669"/>
    <property type="project" value="InterPro"/>
</dbReference>
<organism evidence="1 2">
    <name type="scientific">Acorus calamus</name>
    <name type="common">Sweet flag</name>
    <dbReference type="NCBI Taxonomy" id="4465"/>
    <lineage>
        <taxon>Eukaryota</taxon>
        <taxon>Viridiplantae</taxon>
        <taxon>Streptophyta</taxon>
        <taxon>Embryophyta</taxon>
        <taxon>Tracheophyta</taxon>
        <taxon>Spermatophyta</taxon>
        <taxon>Magnoliopsida</taxon>
        <taxon>Liliopsida</taxon>
        <taxon>Acoraceae</taxon>
        <taxon>Acorus</taxon>
    </lineage>
</organism>
<dbReference type="InterPro" id="IPR012677">
    <property type="entry name" value="Nucleotide-bd_a/b_plait_sf"/>
</dbReference>
<reference evidence="1" key="1">
    <citation type="journal article" date="2023" name="Nat. Commun.">
        <title>Diploid and tetraploid genomes of Acorus and the evolution of monocots.</title>
        <authorList>
            <person name="Ma L."/>
            <person name="Liu K.W."/>
            <person name="Li Z."/>
            <person name="Hsiao Y.Y."/>
            <person name="Qi Y."/>
            <person name="Fu T."/>
            <person name="Tang G.D."/>
            <person name="Zhang D."/>
            <person name="Sun W.H."/>
            <person name="Liu D.K."/>
            <person name="Li Y."/>
            <person name="Chen G.Z."/>
            <person name="Liu X.D."/>
            <person name="Liao X.Y."/>
            <person name="Jiang Y.T."/>
            <person name="Yu X."/>
            <person name="Hao Y."/>
            <person name="Huang J."/>
            <person name="Zhao X.W."/>
            <person name="Ke S."/>
            <person name="Chen Y.Y."/>
            <person name="Wu W.L."/>
            <person name="Hsu J.L."/>
            <person name="Lin Y.F."/>
            <person name="Huang M.D."/>
            <person name="Li C.Y."/>
            <person name="Huang L."/>
            <person name="Wang Z.W."/>
            <person name="Zhao X."/>
            <person name="Zhong W.Y."/>
            <person name="Peng D.H."/>
            <person name="Ahmad S."/>
            <person name="Lan S."/>
            <person name="Zhang J.S."/>
            <person name="Tsai W.C."/>
            <person name="Van de Peer Y."/>
            <person name="Liu Z.J."/>
        </authorList>
    </citation>
    <scope>NUCLEOTIDE SEQUENCE</scope>
    <source>
        <strain evidence="1">CP</strain>
    </source>
</reference>
<dbReference type="EMBL" id="JAUJYO010000013">
    <property type="protein sequence ID" value="KAK1299891.1"/>
    <property type="molecule type" value="Genomic_DNA"/>
</dbReference>
<accession>A0AAV9DG18</accession>
<gene>
    <name evidence="1" type="ORF">QJS10_CPB13g00075</name>
</gene>
<proteinExistence type="predicted"/>
<evidence type="ECO:0000313" key="1">
    <source>
        <dbReference type="EMBL" id="KAK1299891.1"/>
    </source>
</evidence>
<name>A0AAV9DG18_ACOCL</name>
<evidence type="ECO:0008006" key="3">
    <source>
        <dbReference type="Google" id="ProtNLM"/>
    </source>
</evidence>
<dbReference type="InterPro" id="IPR035979">
    <property type="entry name" value="RBD_domain_sf"/>
</dbReference>
<protein>
    <recommendedName>
        <fullName evidence="3">RRM domain-containing protein</fullName>
    </recommendedName>
</protein>
<sequence length="117" mass="13732">MESETKIYIGKLSLEVEEESLKEHFKVFGECLRSPLSRIGAPAVREGLGSSSFLIRIQYRKRSMRRIIWFPEKRDSTRNLPAYSYLFVFIFTNLDYGIHRIQTKFGPIKDSVVMHDK</sequence>
<comment type="caution">
    <text evidence="1">The sequence shown here is derived from an EMBL/GenBank/DDBJ whole genome shotgun (WGS) entry which is preliminary data.</text>
</comment>
<keyword evidence="2" id="KW-1185">Reference proteome</keyword>
<dbReference type="Proteomes" id="UP001180020">
    <property type="component" value="Unassembled WGS sequence"/>
</dbReference>